<feature type="region of interest" description="Disordered" evidence="2">
    <location>
        <begin position="735"/>
        <end position="760"/>
    </location>
</feature>
<feature type="region of interest" description="Disordered" evidence="2">
    <location>
        <begin position="688"/>
        <end position="720"/>
    </location>
</feature>
<feature type="coiled-coil region" evidence="1">
    <location>
        <begin position="217"/>
        <end position="295"/>
    </location>
</feature>
<feature type="compositionally biased region" description="Low complexity" evidence="2">
    <location>
        <begin position="772"/>
        <end position="787"/>
    </location>
</feature>
<reference evidence="3" key="1">
    <citation type="submission" date="2020-10" db="EMBL/GenBank/DDBJ databases">
        <authorList>
            <person name="Kikuchi T."/>
        </authorList>
    </citation>
    <scope>NUCLEOTIDE SEQUENCE</scope>
    <source>
        <strain evidence="3">NKZ352</strain>
    </source>
</reference>
<feature type="coiled-coil region" evidence="1">
    <location>
        <begin position="529"/>
        <end position="652"/>
    </location>
</feature>
<feature type="region of interest" description="Disordered" evidence="2">
    <location>
        <begin position="820"/>
        <end position="851"/>
    </location>
</feature>
<evidence type="ECO:0000313" key="4">
    <source>
        <dbReference type="Proteomes" id="UP000835052"/>
    </source>
</evidence>
<dbReference type="AlphaFoldDB" id="A0A8S1H8V8"/>
<comment type="caution">
    <text evidence="3">The sequence shown here is derived from an EMBL/GenBank/DDBJ whole genome shotgun (WGS) entry which is preliminary data.</text>
</comment>
<dbReference type="Proteomes" id="UP000835052">
    <property type="component" value="Unassembled WGS sequence"/>
</dbReference>
<keyword evidence="4" id="KW-1185">Reference proteome</keyword>
<feature type="region of interest" description="Disordered" evidence="2">
    <location>
        <begin position="161"/>
        <end position="198"/>
    </location>
</feature>
<feature type="coiled-coil region" evidence="1">
    <location>
        <begin position="328"/>
        <end position="383"/>
    </location>
</feature>
<accession>A0A8S1H8V8</accession>
<organism evidence="3 4">
    <name type="scientific">Caenorhabditis auriculariae</name>
    <dbReference type="NCBI Taxonomy" id="2777116"/>
    <lineage>
        <taxon>Eukaryota</taxon>
        <taxon>Metazoa</taxon>
        <taxon>Ecdysozoa</taxon>
        <taxon>Nematoda</taxon>
        <taxon>Chromadorea</taxon>
        <taxon>Rhabditida</taxon>
        <taxon>Rhabditina</taxon>
        <taxon>Rhabditomorpha</taxon>
        <taxon>Rhabditoidea</taxon>
        <taxon>Rhabditidae</taxon>
        <taxon>Peloderinae</taxon>
        <taxon>Caenorhabditis</taxon>
    </lineage>
</organism>
<dbReference type="SUPFAM" id="SSF57997">
    <property type="entry name" value="Tropomyosin"/>
    <property type="match status" value="1"/>
</dbReference>
<feature type="compositionally biased region" description="Polar residues" evidence="2">
    <location>
        <begin position="704"/>
        <end position="720"/>
    </location>
</feature>
<name>A0A8S1H8V8_9PELO</name>
<sequence length="863" mass="98907">MPDVNEAFIRSIKLLIDFIGEQKKLSEVIDLKDVWKSHGKLLADLIWEEDVKPFVKSHEFFDHLYKKFSFEHNVLCGDMDVVEAANGNLFEISKFFVLYLESMRKKQGDIMRDLISAMNEKKGLFDEKPICAVFKKIDEVMESDSSDNWWAPILEESEENVTTVTTPIAESSDSPTEAVRTPGAQFMTPHSTRRPLPMSTSRLRRSPLIELVDSPRVRIYRAEAEAAKARHKLYEAEMRTEEALKNVKALERQLKDVTKRAEDSRSLRSSETCQRQILEINRASLQEQLDTVSRLLSEEKDSHDQTKISLKSALKHLEAAERRLAEGSGKLENEIQSLQTKLVDARDEYDSLKNKCQAKEKMEEKLRGEIAQLSEQNSSLLSEIEIMRAHTRDLVAQRDDALFSKDLTKDELITTKQSWHKRLEDLQSFLEAERAAHKENRAKWEADLKKEKETFEMLLAAENERRENAEKHLAEEVLKKEQVEELYGEINRLSLAAKEETIKADGNQIDIRAYLAATKSDLLLKEQLLMAKEKELTAKTEENAKLEEMVASLKELLEKEKSLRKEAIQQAEAMIHMVQTDLAMAEKKLADEKTRNKEEFQRAKATHEEALRIVEARIDDLMRNHGDWEAEREGIKAEYSGLEKRLIDMQTERDDFKSKFEILEMYRSETQTTDNDEGGTQEVLIVKRSSAAVQEDTREEDRMSSISSSTAPTPRQSIASAQSVKMWINIDDDNRSLASGKTSTSNEPKPDDTFSSNGFPLFNRNSKSRLSSFSNELTSTPSSSSFKKPYEPSAVTRDHIEELRRRNCLQPPALRSAYATEMAEVSSPTGDEESVRGSMKMPKASTMKKRRSLANMTNRIFRK</sequence>
<proteinExistence type="predicted"/>
<keyword evidence="1" id="KW-0175">Coiled coil</keyword>
<evidence type="ECO:0000256" key="2">
    <source>
        <dbReference type="SAM" id="MobiDB-lite"/>
    </source>
</evidence>
<feature type="coiled-coil region" evidence="1">
    <location>
        <begin position="420"/>
        <end position="486"/>
    </location>
</feature>
<gene>
    <name evidence="3" type="ORF">CAUJ_LOCUS7676</name>
</gene>
<evidence type="ECO:0000313" key="3">
    <source>
        <dbReference type="EMBL" id="CAD6191757.1"/>
    </source>
</evidence>
<evidence type="ECO:0000256" key="1">
    <source>
        <dbReference type="SAM" id="Coils"/>
    </source>
</evidence>
<feature type="region of interest" description="Disordered" evidence="2">
    <location>
        <begin position="772"/>
        <end position="793"/>
    </location>
</feature>
<feature type="compositionally biased region" description="Polar residues" evidence="2">
    <location>
        <begin position="736"/>
        <end position="760"/>
    </location>
</feature>
<dbReference type="EMBL" id="CAJGYM010000023">
    <property type="protein sequence ID" value="CAD6191757.1"/>
    <property type="molecule type" value="Genomic_DNA"/>
</dbReference>
<dbReference type="OrthoDB" id="5791508at2759"/>
<protein>
    <submittedName>
        <fullName evidence="3">Uncharacterized protein</fullName>
    </submittedName>
</protein>